<dbReference type="EMBL" id="CP144748">
    <property type="protein sequence ID" value="WVZ67452.1"/>
    <property type="molecule type" value="Genomic_DNA"/>
</dbReference>
<sequence>MLGFFLEQTRFAYYARMKKARMKQHASALAPTFLPVPGSPLGPMARALTSFIADDDGTFNYAEPLAARRGFVLMKLVPRTSELMNNAAIRLLGICNPVTGEQHLLPPLNIFVHALRSYAIITVADLSTSSSSSGRFSFSQLLVTAQCADSELELDAYSAATRSWSAPTNCLNSYGFSVVDDDDDRMYKLSVEVGTTRASLTKLVGVRSGGKPVLSVTADGNNLVVAAVYFAHVTIWTQQQGSGSGAPAAAVWPRTTFRIPPAEVRPYEWFDFSRGSMLGVYRDGAVFILDLEKKVMEKVMDSFLPIFDKVVDPAVVAYEMDLVEFFTHQLGGLCRGCQPATAKGQALLLDTQVCALAAAAGQGSAAAGAGHCRRADASGARGTPTGVWCANEACWDEISVGTFLLSALELQHKRRIIRRTRKQIAVVSPEMEQPEVDSVA</sequence>
<name>A0AAQ3WMN6_PASNO</name>
<accession>A0AAQ3WMN6</accession>
<evidence type="ECO:0000313" key="1">
    <source>
        <dbReference type="EMBL" id="WVZ67452.1"/>
    </source>
</evidence>
<dbReference type="AlphaFoldDB" id="A0AAQ3WMN6"/>
<dbReference type="PANTHER" id="PTHR35828">
    <property type="entry name" value="OS08G0203800 PROTEIN-RELATED"/>
    <property type="match status" value="1"/>
</dbReference>
<keyword evidence="2" id="KW-1185">Reference proteome</keyword>
<reference evidence="1 2" key="1">
    <citation type="submission" date="2024-02" db="EMBL/GenBank/DDBJ databases">
        <title>High-quality chromosome-scale genome assembly of Pensacola bahiagrass (Paspalum notatum Flugge var. saurae).</title>
        <authorList>
            <person name="Vega J.M."/>
            <person name="Podio M."/>
            <person name="Orjuela J."/>
            <person name="Siena L.A."/>
            <person name="Pessino S.C."/>
            <person name="Combes M.C."/>
            <person name="Mariac C."/>
            <person name="Albertini E."/>
            <person name="Pupilli F."/>
            <person name="Ortiz J.P.A."/>
            <person name="Leblanc O."/>
        </authorList>
    </citation>
    <scope>NUCLEOTIDE SEQUENCE [LARGE SCALE GENOMIC DNA]</scope>
    <source>
        <strain evidence="1">R1</strain>
        <tissue evidence="1">Leaf</tissue>
    </source>
</reference>
<evidence type="ECO:0000313" key="2">
    <source>
        <dbReference type="Proteomes" id="UP001341281"/>
    </source>
</evidence>
<organism evidence="1 2">
    <name type="scientific">Paspalum notatum var. saurae</name>
    <dbReference type="NCBI Taxonomy" id="547442"/>
    <lineage>
        <taxon>Eukaryota</taxon>
        <taxon>Viridiplantae</taxon>
        <taxon>Streptophyta</taxon>
        <taxon>Embryophyta</taxon>
        <taxon>Tracheophyta</taxon>
        <taxon>Spermatophyta</taxon>
        <taxon>Magnoliopsida</taxon>
        <taxon>Liliopsida</taxon>
        <taxon>Poales</taxon>
        <taxon>Poaceae</taxon>
        <taxon>PACMAD clade</taxon>
        <taxon>Panicoideae</taxon>
        <taxon>Andropogonodae</taxon>
        <taxon>Paspaleae</taxon>
        <taxon>Paspalinae</taxon>
        <taxon>Paspalum</taxon>
    </lineage>
</organism>
<dbReference type="Proteomes" id="UP001341281">
    <property type="component" value="Chromosome 04"/>
</dbReference>
<proteinExistence type="predicted"/>
<gene>
    <name evidence="1" type="ORF">U9M48_016527</name>
</gene>
<protein>
    <submittedName>
        <fullName evidence="1">Uncharacterized protein</fullName>
    </submittedName>
</protein>
<dbReference type="PANTHER" id="PTHR35828:SF13">
    <property type="entry name" value="OS01G0152100 PROTEIN"/>
    <property type="match status" value="1"/>
</dbReference>